<dbReference type="InterPro" id="IPR004089">
    <property type="entry name" value="MCPsignal_dom"/>
</dbReference>
<dbReference type="PROSITE" id="PS50885">
    <property type="entry name" value="HAMP"/>
    <property type="match status" value="1"/>
</dbReference>
<keyword evidence="3" id="KW-0145">Chemotaxis</keyword>
<dbReference type="GO" id="GO:0006935">
    <property type="term" value="P:chemotaxis"/>
    <property type="evidence" value="ECO:0007669"/>
    <property type="project" value="UniProtKB-KW"/>
</dbReference>
<dbReference type="Proteomes" id="UP001056429">
    <property type="component" value="Unassembled WGS sequence"/>
</dbReference>
<proteinExistence type="inferred from homology"/>
<dbReference type="Pfam" id="PF00672">
    <property type="entry name" value="HAMP"/>
    <property type="match status" value="1"/>
</dbReference>
<dbReference type="EMBL" id="JAGSOJ010000001">
    <property type="protein sequence ID" value="MCM1988271.1"/>
    <property type="molecule type" value="Genomic_DNA"/>
</dbReference>
<keyword evidence="4 10" id="KW-0812">Transmembrane</keyword>
<evidence type="ECO:0000256" key="7">
    <source>
        <dbReference type="ARBA" id="ARBA00023224"/>
    </source>
</evidence>
<dbReference type="CDD" id="cd18773">
    <property type="entry name" value="PDC1_HK_sensor"/>
    <property type="match status" value="1"/>
</dbReference>
<dbReference type="SUPFAM" id="SSF58104">
    <property type="entry name" value="Methyl-accepting chemotaxis protein (MCP) signaling domain"/>
    <property type="match status" value="1"/>
</dbReference>
<keyword evidence="6 10" id="KW-0472">Membrane</keyword>
<dbReference type="InterPro" id="IPR003660">
    <property type="entry name" value="HAMP_dom"/>
</dbReference>
<evidence type="ECO:0000259" key="12">
    <source>
        <dbReference type="PROSITE" id="PS50885"/>
    </source>
</evidence>
<evidence type="ECO:0000256" key="10">
    <source>
        <dbReference type="SAM" id="Phobius"/>
    </source>
</evidence>
<evidence type="ECO:0000313" key="13">
    <source>
        <dbReference type="EMBL" id="MCM1988271.1"/>
    </source>
</evidence>
<sequence>MKKTRSIKTNMILYFSILLIVVCGGLGSISYNVAKKALSNTVKLTLSETTKQAALTIEMSLNGKLKLLEQLADNSLIEDETVQLEDKLKMLSREVERNGYLRMGIGDLEGNFKFTDGGEVNLKEVNDFKQAISGISNISDPLISEFDNAQVVVFTVPIEKEGKVIGVLLADTNGNNLSAITNNIKIGETSSAFMLNKEGTCIADKVEKFVMEQNNNVKIYESDPSLKNDVEFKALVDIERKMIAGEKGTEEYTFNGTSKYLAYVPIKSTGWSLGVSVSKKEILSELNTLNFFLIISAIVAIIIGIIVTLIITRMIIEPIKVVIKNLNRIANGDLTQKIPDKYINKDNEIGAMSKAVTQMQDSIKTIIFNIKETSSDIDVQSENLSSASQSMTVSSENVSSSIEMAANGASQQAEELMNITEILNEFSCQLGEIVSSIENIRSNNTDIKTMADKSNKDMEHVINSVEQVNTAFSNLLMKIKNVGENISRINEITDLINNIAEQTNLLALNAAIEAARAGEAGKGFSVVAEEIRKLAEQSKESSNNIADIVRNTSEDTKAMITTTEIVNNELKDQKENIDIAINSFDKITKAVDEITPKIEDTNTSATELGDKNNIILEKVEETAAIAEEISASSIEIINSTEEMNSSTESVNDSSQLLSSMTKEMLEQVNQFKIQSK</sequence>
<keyword evidence="14" id="KW-1185">Reference proteome</keyword>
<dbReference type="GO" id="GO:0005886">
    <property type="term" value="C:plasma membrane"/>
    <property type="evidence" value="ECO:0007669"/>
    <property type="project" value="UniProtKB-SubCell"/>
</dbReference>
<dbReference type="Pfam" id="PF02743">
    <property type="entry name" value="dCache_1"/>
    <property type="match status" value="1"/>
</dbReference>
<dbReference type="Gene3D" id="6.10.340.10">
    <property type="match status" value="1"/>
</dbReference>
<dbReference type="GO" id="GO:0007165">
    <property type="term" value="P:signal transduction"/>
    <property type="evidence" value="ECO:0007669"/>
    <property type="project" value="UniProtKB-KW"/>
</dbReference>
<dbReference type="AlphaFoldDB" id="A0A9J6NUV8"/>
<evidence type="ECO:0000256" key="8">
    <source>
        <dbReference type="ARBA" id="ARBA00029447"/>
    </source>
</evidence>
<evidence type="ECO:0000259" key="11">
    <source>
        <dbReference type="PROSITE" id="PS50111"/>
    </source>
</evidence>
<evidence type="ECO:0000256" key="1">
    <source>
        <dbReference type="ARBA" id="ARBA00004651"/>
    </source>
</evidence>
<evidence type="ECO:0000256" key="9">
    <source>
        <dbReference type="PROSITE-ProRule" id="PRU00284"/>
    </source>
</evidence>
<feature type="transmembrane region" description="Helical" evidence="10">
    <location>
        <begin position="289"/>
        <end position="311"/>
    </location>
</feature>
<dbReference type="PANTHER" id="PTHR32089:SF112">
    <property type="entry name" value="LYSOZYME-LIKE PROTEIN-RELATED"/>
    <property type="match status" value="1"/>
</dbReference>
<dbReference type="Gene3D" id="3.30.450.20">
    <property type="entry name" value="PAS domain"/>
    <property type="match status" value="1"/>
</dbReference>
<comment type="subcellular location">
    <subcellularLocation>
        <location evidence="1">Cell membrane</location>
        <topology evidence="1">Multi-pass membrane protein</topology>
    </subcellularLocation>
</comment>
<evidence type="ECO:0000256" key="3">
    <source>
        <dbReference type="ARBA" id="ARBA00022500"/>
    </source>
</evidence>
<dbReference type="PANTHER" id="PTHR32089">
    <property type="entry name" value="METHYL-ACCEPTING CHEMOTAXIS PROTEIN MCPB"/>
    <property type="match status" value="1"/>
</dbReference>
<dbReference type="SMART" id="SM00283">
    <property type="entry name" value="MA"/>
    <property type="match status" value="1"/>
</dbReference>
<protein>
    <submittedName>
        <fullName evidence="13">Methyl-accepting chemotaxis protein</fullName>
    </submittedName>
</protein>
<dbReference type="Gene3D" id="1.10.287.950">
    <property type="entry name" value="Methyl-accepting chemotaxis protein"/>
    <property type="match status" value="1"/>
</dbReference>
<reference evidence="13" key="1">
    <citation type="journal article" date="2021" name="mSystems">
        <title>Bacteria and Archaea Synergistically Convert Glycine Betaine to Biogenic Methane in the Formosa Cold Seep of the South China Sea.</title>
        <authorList>
            <person name="Li L."/>
            <person name="Zhang W."/>
            <person name="Zhang S."/>
            <person name="Song L."/>
            <person name="Sun Q."/>
            <person name="Zhang H."/>
            <person name="Xiang H."/>
            <person name="Dong X."/>
        </authorList>
    </citation>
    <scope>NUCLEOTIDE SEQUENCE</scope>
    <source>
        <strain evidence="13">ZWT</strain>
    </source>
</reference>
<dbReference type="InterPro" id="IPR033479">
    <property type="entry name" value="dCache_1"/>
</dbReference>
<organism evidence="13 14">
    <name type="scientific">Oceanirhabdus seepicola</name>
    <dbReference type="NCBI Taxonomy" id="2828781"/>
    <lineage>
        <taxon>Bacteria</taxon>
        <taxon>Bacillati</taxon>
        <taxon>Bacillota</taxon>
        <taxon>Clostridia</taxon>
        <taxon>Eubacteriales</taxon>
        <taxon>Clostridiaceae</taxon>
        <taxon>Oceanirhabdus</taxon>
    </lineage>
</organism>
<dbReference type="Pfam" id="PF00015">
    <property type="entry name" value="MCPsignal"/>
    <property type="match status" value="1"/>
</dbReference>
<feature type="domain" description="HAMP" evidence="12">
    <location>
        <begin position="313"/>
        <end position="368"/>
    </location>
</feature>
<evidence type="ECO:0000256" key="2">
    <source>
        <dbReference type="ARBA" id="ARBA00022475"/>
    </source>
</evidence>
<feature type="domain" description="Methyl-accepting transducer" evidence="11">
    <location>
        <begin position="387"/>
        <end position="637"/>
    </location>
</feature>
<dbReference type="CDD" id="cd06225">
    <property type="entry name" value="HAMP"/>
    <property type="match status" value="1"/>
</dbReference>
<evidence type="ECO:0000256" key="5">
    <source>
        <dbReference type="ARBA" id="ARBA00022989"/>
    </source>
</evidence>
<keyword evidence="5 10" id="KW-1133">Transmembrane helix</keyword>
<keyword evidence="2" id="KW-1003">Cell membrane</keyword>
<dbReference type="SMART" id="SM00304">
    <property type="entry name" value="HAMP"/>
    <property type="match status" value="1"/>
</dbReference>
<reference evidence="13" key="2">
    <citation type="submission" date="2021-04" db="EMBL/GenBank/DDBJ databases">
        <authorList>
            <person name="Dong X."/>
        </authorList>
    </citation>
    <scope>NUCLEOTIDE SEQUENCE</scope>
    <source>
        <strain evidence="13">ZWT</strain>
    </source>
</reference>
<dbReference type="RefSeq" id="WP_250857127.1">
    <property type="nucleotide sequence ID" value="NZ_JAGSOJ010000001.1"/>
</dbReference>
<comment type="caution">
    <text evidence="13">The sequence shown here is derived from an EMBL/GenBank/DDBJ whole genome shotgun (WGS) entry which is preliminary data.</text>
</comment>
<gene>
    <name evidence="13" type="ORF">KDK92_00850</name>
</gene>
<evidence type="ECO:0000256" key="6">
    <source>
        <dbReference type="ARBA" id="ARBA00023136"/>
    </source>
</evidence>
<name>A0A9J6NUV8_9CLOT</name>
<evidence type="ECO:0000313" key="14">
    <source>
        <dbReference type="Proteomes" id="UP001056429"/>
    </source>
</evidence>
<dbReference type="PROSITE" id="PS50111">
    <property type="entry name" value="CHEMOTAXIS_TRANSDUC_2"/>
    <property type="match status" value="1"/>
</dbReference>
<dbReference type="CDD" id="cd12912">
    <property type="entry name" value="PDC2_MCP_like"/>
    <property type="match status" value="1"/>
</dbReference>
<evidence type="ECO:0000256" key="4">
    <source>
        <dbReference type="ARBA" id="ARBA00022692"/>
    </source>
</evidence>
<comment type="similarity">
    <text evidence="8">Belongs to the methyl-accepting chemotaxis (MCP) protein family.</text>
</comment>
<accession>A0A9J6NUV8</accession>
<keyword evidence="7 9" id="KW-0807">Transducer</keyword>
<feature type="transmembrane region" description="Helical" evidence="10">
    <location>
        <begin position="12"/>
        <end position="34"/>
    </location>
</feature>